<reference evidence="2" key="1">
    <citation type="submission" date="2021-02" db="EMBL/GenBank/DDBJ databases">
        <title>Genome sequence Cadophora malorum strain M34.</title>
        <authorList>
            <person name="Stefanovic E."/>
            <person name="Vu D."/>
            <person name="Scully C."/>
            <person name="Dijksterhuis J."/>
            <person name="Roader J."/>
            <person name="Houbraken J."/>
        </authorList>
    </citation>
    <scope>NUCLEOTIDE SEQUENCE</scope>
    <source>
        <strain evidence="2">M34</strain>
    </source>
</reference>
<accession>A0A8H7W7T5</accession>
<dbReference type="AlphaFoldDB" id="A0A8H7W7T5"/>
<sequence>MSQPQTLRIVRLRRLKVAYPPKDYFIAESQEIFDLWAEEMANNPLGDPRYHNGEPYPTYLLDKNKLQFEVGPDDNIIFVDYDNPDEVVGFVYHGLLNDPALLKVLNGTVVDHLNKVRKTLRDNDPGLLAGVGYTSGSRDARSLAWTNNLGLNTTAEQKREHAYKLSALFAHLWSEAKKVMPKVILDDFEKAIIELDGLRMDGGVRNESNKEVTKVLRYTIVVDDEERSFETSVLAPPGALMGINYAISITRRISTSTASSTSPIALTAKTMAQASSSQTTVYMPSREDQLAGWTDQGLHGTGHAKNKPLDDDPDFKQIGIAFVLADGIEAELVKEKEKGDMTISEDFDPKKHGVVTSAVLNDVEVEPRKRPSMIKRKVKPKKIYAREYKDVFKFPPGHAYSGKEWTKKKLMEECLKRQRAGTLTAYAKTWPVDKFKATLLQNDGLEVPLAKVLRKQPKAAVKNDQQQDTEVDDQEEAVDDEEDDEEGEQEEEEDREGEDDEEYDEYKEYEE</sequence>
<gene>
    <name evidence="2" type="ORF">IFR04_011355</name>
</gene>
<evidence type="ECO:0000313" key="2">
    <source>
        <dbReference type="EMBL" id="KAG4415483.1"/>
    </source>
</evidence>
<feature type="compositionally biased region" description="Acidic residues" evidence="1">
    <location>
        <begin position="467"/>
        <end position="511"/>
    </location>
</feature>
<evidence type="ECO:0000256" key="1">
    <source>
        <dbReference type="SAM" id="MobiDB-lite"/>
    </source>
</evidence>
<name>A0A8H7W7T5_9HELO</name>
<dbReference type="EMBL" id="JAFJYH010000220">
    <property type="protein sequence ID" value="KAG4415483.1"/>
    <property type="molecule type" value="Genomic_DNA"/>
</dbReference>
<evidence type="ECO:0000313" key="3">
    <source>
        <dbReference type="Proteomes" id="UP000664132"/>
    </source>
</evidence>
<dbReference type="Proteomes" id="UP000664132">
    <property type="component" value="Unassembled WGS sequence"/>
</dbReference>
<feature type="region of interest" description="Disordered" evidence="1">
    <location>
        <begin position="456"/>
        <end position="511"/>
    </location>
</feature>
<keyword evidence="3" id="KW-1185">Reference proteome</keyword>
<proteinExistence type="predicted"/>
<protein>
    <submittedName>
        <fullName evidence="2">Uncharacterized protein</fullName>
    </submittedName>
</protein>
<comment type="caution">
    <text evidence="2">The sequence shown here is derived from an EMBL/GenBank/DDBJ whole genome shotgun (WGS) entry which is preliminary data.</text>
</comment>
<dbReference type="OrthoDB" id="5419268at2759"/>
<organism evidence="2 3">
    <name type="scientific">Cadophora malorum</name>
    <dbReference type="NCBI Taxonomy" id="108018"/>
    <lineage>
        <taxon>Eukaryota</taxon>
        <taxon>Fungi</taxon>
        <taxon>Dikarya</taxon>
        <taxon>Ascomycota</taxon>
        <taxon>Pezizomycotina</taxon>
        <taxon>Leotiomycetes</taxon>
        <taxon>Helotiales</taxon>
        <taxon>Ploettnerulaceae</taxon>
        <taxon>Cadophora</taxon>
    </lineage>
</organism>